<evidence type="ECO:0000256" key="11">
    <source>
        <dbReference type="ARBA" id="ARBA00022777"/>
    </source>
</evidence>
<keyword evidence="9" id="KW-0430">Lectin</keyword>
<evidence type="ECO:0000259" key="17">
    <source>
        <dbReference type="PROSITE" id="PS50011"/>
    </source>
</evidence>
<protein>
    <recommendedName>
        <fullName evidence="17">Protein kinase domain-containing protein</fullName>
    </recommendedName>
</protein>
<dbReference type="FunFam" id="1.10.510.10:FF:000240">
    <property type="entry name" value="Lectin-domain containing receptor kinase A4.3"/>
    <property type="match status" value="1"/>
</dbReference>
<dbReference type="GO" id="GO:0030246">
    <property type="term" value="F:carbohydrate binding"/>
    <property type="evidence" value="ECO:0007669"/>
    <property type="project" value="UniProtKB-KW"/>
</dbReference>
<dbReference type="InterPro" id="IPR052059">
    <property type="entry name" value="CR_Ser/Thr_kinase"/>
</dbReference>
<evidence type="ECO:0000313" key="19">
    <source>
        <dbReference type="Proteomes" id="UP001054252"/>
    </source>
</evidence>
<dbReference type="CDD" id="cd14066">
    <property type="entry name" value="STKc_IRAK"/>
    <property type="match status" value="1"/>
</dbReference>
<comment type="similarity">
    <text evidence="3">In the C-terminal section; belongs to the protein kinase superfamily. Ser/Thr protein kinase family.</text>
</comment>
<keyword evidence="16" id="KW-0325">Glycoprotein</keyword>
<keyword evidence="15" id="KW-0675">Receptor</keyword>
<accession>A0AAV5IJA4</accession>
<dbReference type="GO" id="GO:0005886">
    <property type="term" value="C:plasma membrane"/>
    <property type="evidence" value="ECO:0007669"/>
    <property type="project" value="UniProtKB-SubCell"/>
</dbReference>
<organism evidence="18 19">
    <name type="scientific">Rubroshorea leprosula</name>
    <dbReference type="NCBI Taxonomy" id="152421"/>
    <lineage>
        <taxon>Eukaryota</taxon>
        <taxon>Viridiplantae</taxon>
        <taxon>Streptophyta</taxon>
        <taxon>Embryophyta</taxon>
        <taxon>Tracheophyta</taxon>
        <taxon>Spermatophyta</taxon>
        <taxon>Magnoliopsida</taxon>
        <taxon>eudicotyledons</taxon>
        <taxon>Gunneridae</taxon>
        <taxon>Pentapetalae</taxon>
        <taxon>rosids</taxon>
        <taxon>malvids</taxon>
        <taxon>Malvales</taxon>
        <taxon>Dipterocarpaceae</taxon>
        <taxon>Rubroshorea</taxon>
    </lineage>
</organism>
<keyword evidence="11" id="KW-0418">Kinase</keyword>
<reference evidence="18 19" key="1">
    <citation type="journal article" date="2021" name="Commun. Biol.">
        <title>The genome of Shorea leprosula (Dipterocarpaceae) highlights the ecological relevance of drought in aseasonal tropical rainforests.</title>
        <authorList>
            <person name="Ng K.K.S."/>
            <person name="Kobayashi M.J."/>
            <person name="Fawcett J.A."/>
            <person name="Hatakeyama M."/>
            <person name="Paape T."/>
            <person name="Ng C.H."/>
            <person name="Ang C.C."/>
            <person name="Tnah L.H."/>
            <person name="Lee C.T."/>
            <person name="Nishiyama T."/>
            <person name="Sese J."/>
            <person name="O'Brien M.J."/>
            <person name="Copetti D."/>
            <person name="Mohd Noor M.I."/>
            <person name="Ong R.C."/>
            <person name="Putra M."/>
            <person name="Sireger I.Z."/>
            <person name="Indrioko S."/>
            <person name="Kosugi Y."/>
            <person name="Izuno A."/>
            <person name="Isagi Y."/>
            <person name="Lee S.L."/>
            <person name="Shimizu K.K."/>
        </authorList>
    </citation>
    <scope>NUCLEOTIDE SEQUENCE [LARGE SCALE GENOMIC DNA]</scope>
    <source>
        <strain evidence="18">214</strain>
    </source>
</reference>
<feature type="domain" description="Protein kinase" evidence="17">
    <location>
        <begin position="45"/>
        <end position="324"/>
    </location>
</feature>
<proteinExistence type="inferred from homology"/>
<keyword evidence="14" id="KW-0472">Membrane</keyword>
<keyword evidence="4" id="KW-1003">Cell membrane</keyword>
<dbReference type="Pfam" id="PF00069">
    <property type="entry name" value="Pkinase"/>
    <property type="match status" value="1"/>
</dbReference>
<evidence type="ECO:0000256" key="3">
    <source>
        <dbReference type="ARBA" id="ARBA00010217"/>
    </source>
</evidence>
<keyword evidence="8" id="KW-0732">Signal</keyword>
<dbReference type="InterPro" id="IPR000719">
    <property type="entry name" value="Prot_kinase_dom"/>
</dbReference>
<evidence type="ECO:0000256" key="1">
    <source>
        <dbReference type="ARBA" id="ARBA00004251"/>
    </source>
</evidence>
<dbReference type="PROSITE" id="PS50011">
    <property type="entry name" value="PROTEIN_KINASE_DOM"/>
    <property type="match status" value="1"/>
</dbReference>
<evidence type="ECO:0000256" key="5">
    <source>
        <dbReference type="ARBA" id="ARBA00022527"/>
    </source>
</evidence>
<evidence type="ECO:0000313" key="18">
    <source>
        <dbReference type="EMBL" id="GKU97375.1"/>
    </source>
</evidence>
<keyword evidence="10" id="KW-0547">Nucleotide-binding</keyword>
<sequence>MSLQNFFKFLKKTSVEEIGREPSALSEGLCRQFSLAELKAATNNFDDHMKIGEGGFGPVYKGLIDGGSLVVAIKRFIRSSLQGVQEFQNEGELLCQMRHQNLVSLLGFCHEKDERILVYEYMIHGSLGGHLFGNADPLPWKRRLEICIGAARGLHYLHTGTKYTIIYRDAKPSNILLDENWDAKLSDFGLSKIGPLNISKPKPNALTKTESRIRGTMGYMAPEYARHGELTVKIDVYALGIVLLEVLCGRKNFDRIAEEENMISGILKCIKNGRVHDMIDPFLNGKIAPVCLTEFVEIALSCIHPNPNERPSMGEVEVTLELALELQEKADLVIKAVNPHAGYTYDDVSFRVSFADLKKCHNPFADLEEYSNSFNRYSVELVESISVAGSMSDTELEIGR</sequence>
<evidence type="ECO:0000256" key="12">
    <source>
        <dbReference type="ARBA" id="ARBA00022840"/>
    </source>
</evidence>
<comment type="similarity">
    <text evidence="2">In the N-terminal section; belongs to the leguminous lectin family.</text>
</comment>
<dbReference type="GO" id="GO:0002229">
    <property type="term" value="P:defense response to oomycetes"/>
    <property type="evidence" value="ECO:0007669"/>
    <property type="project" value="UniProtKB-ARBA"/>
</dbReference>
<dbReference type="EMBL" id="BPVZ01000011">
    <property type="protein sequence ID" value="GKU97375.1"/>
    <property type="molecule type" value="Genomic_DNA"/>
</dbReference>
<dbReference type="GO" id="GO:0005524">
    <property type="term" value="F:ATP binding"/>
    <property type="evidence" value="ECO:0007669"/>
    <property type="project" value="UniProtKB-KW"/>
</dbReference>
<comment type="caution">
    <text evidence="18">The sequence shown here is derived from an EMBL/GenBank/DDBJ whole genome shotgun (WGS) entry which is preliminary data.</text>
</comment>
<keyword evidence="5" id="KW-0723">Serine/threonine-protein kinase</keyword>
<dbReference type="InterPro" id="IPR011009">
    <property type="entry name" value="Kinase-like_dom_sf"/>
</dbReference>
<dbReference type="FunFam" id="3.30.200.20:FF:000039">
    <property type="entry name" value="receptor-like protein kinase FERONIA"/>
    <property type="match status" value="1"/>
</dbReference>
<dbReference type="Gene3D" id="3.30.200.20">
    <property type="entry name" value="Phosphorylase Kinase, domain 1"/>
    <property type="match status" value="1"/>
</dbReference>
<evidence type="ECO:0000256" key="10">
    <source>
        <dbReference type="ARBA" id="ARBA00022741"/>
    </source>
</evidence>
<name>A0AAV5IJA4_9ROSI</name>
<evidence type="ECO:0000256" key="8">
    <source>
        <dbReference type="ARBA" id="ARBA00022729"/>
    </source>
</evidence>
<evidence type="ECO:0000256" key="2">
    <source>
        <dbReference type="ARBA" id="ARBA00008536"/>
    </source>
</evidence>
<keyword evidence="6" id="KW-0808">Transferase</keyword>
<evidence type="ECO:0000256" key="16">
    <source>
        <dbReference type="ARBA" id="ARBA00023180"/>
    </source>
</evidence>
<dbReference type="AlphaFoldDB" id="A0AAV5IJA4"/>
<evidence type="ECO:0000256" key="6">
    <source>
        <dbReference type="ARBA" id="ARBA00022679"/>
    </source>
</evidence>
<evidence type="ECO:0000256" key="7">
    <source>
        <dbReference type="ARBA" id="ARBA00022692"/>
    </source>
</evidence>
<dbReference type="GO" id="GO:0004674">
    <property type="term" value="F:protein serine/threonine kinase activity"/>
    <property type="evidence" value="ECO:0007669"/>
    <property type="project" value="UniProtKB-KW"/>
</dbReference>
<evidence type="ECO:0000256" key="9">
    <source>
        <dbReference type="ARBA" id="ARBA00022734"/>
    </source>
</evidence>
<dbReference type="Proteomes" id="UP001054252">
    <property type="component" value="Unassembled WGS sequence"/>
</dbReference>
<dbReference type="SUPFAM" id="SSF56112">
    <property type="entry name" value="Protein kinase-like (PK-like)"/>
    <property type="match status" value="1"/>
</dbReference>
<evidence type="ECO:0000256" key="13">
    <source>
        <dbReference type="ARBA" id="ARBA00022989"/>
    </source>
</evidence>
<evidence type="ECO:0000256" key="4">
    <source>
        <dbReference type="ARBA" id="ARBA00022475"/>
    </source>
</evidence>
<dbReference type="Gene3D" id="1.10.510.10">
    <property type="entry name" value="Transferase(Phosphotransferase) domain 1"/>
    <property type="match status" value="1"/>
</dbReference>
<keyword evidence="12" id="KW-0067">ATP-binding</keyword>
<evidence type="ECO:0000256" key="15">
    <source>
        <dbReference type="ARBA" id="ARBA00023170"/>
    </source>
</evidence>
<evidence type="ECO:0000256" key="14">
    <source>
        <dbReference type="ARBA" id="ARBA00023136"/>
    </source>
</evidence>
<keyword evidence="13" id="KW-1133">Transmembrane helix</keyword>
<comment type="subcellular location">
    <subcellularLocation>
        <location evidence="1">Cell membrane</location>
        <topology evidence="1">Single-pass type I membrane protein</topology>
    </subcellularLocation>
</comment>
<dbReference type="PANTHER" id="PTHR47973">
    <property type="entry name" value="CYSTEINE-RICH RECEPTOR-LIKE PROTEIN KINASE 3"/>
    <property type="match status" value="1"/>
</dbReference>
<keyword evidence="19" id="KW-1185">Reference proteome</keyword>
<keyword evidence="7" id="KW-0812">Transmembrane</keyword>
<gene>
    <name evidence="18" type="ORF">SLEP1_g10525</name>
</gene>